<proteinExistence type="predicted"/>
<dbReference type="Proteomes" id="UP001501411">
    <property type="component" value="Unassembled WGS sequence"/>
</dbReference>
<reference evidence="2" key="1">
    <citation type="journal article" date="2019" name="Int. J. Syst. Evol. Microbiol.">
        <title>The Global Catalogue of Microorganisms (GCM) 10K type strain sequencing project: providing services to taxonomists for standard genome sequencing and annotation.</title>
        <authorList>
            <consortium name="The Broad Institute Genomics Platform"/>
            <consortium name="The Broad Institute Genome Sequencing Center for Infectious Disease"/>
            <person name="Wu L."/>
            <person name="Ma J."/>
        </authorList>
    </citation>
    <scope>NUCLEOTIDE SEQUENCE [LARGE SCALE GENOMIC DNA]</scope>
    <source>
        <strain evidence="2">JCM 18200</strain>
    </source>
</reference>
<sequence length="111" mass="12828">MGDTDYELAFERENDGLGGYGSSEQQSMGRIVHFALSKRIEEARRLQSAPWMLCKQMQRSIHSLDFLSPFVSRQKVLIKSFLYYLQQDTLHAIASNKLEGSIVYKNNFVYV</sequence>
<accession>A0ABP9B7J9</accession>
<comment type="caution">
    <text evidence="1">The sequence shown here is derived from an EMBL/GenBank/DDBJ whole genome shotgun (WGS) entry which is preliminary data.</text>
</comment>
<evidence type="ECO:0000313" key="1">
    <source>
        <dbReference type="EMBL" id="GAA4791732.1"/>
    </source>
</evidence>
<name>A0ABP9B7J9_9SPHI</name>
<dbReference type="EMBL" id="BAABIQ010000031">
    <property type="protein sequence ID" value="GAA4791732.1"/>
    <property type="molecule type" value="Genomic_DNA"/>
</dbReference>
<organism evidence="1 2">
    <name type="scientific">Olivibacter ginsenosidimutans</name>
    <dbReference type="NCBI Taxonomy" id="1176537"/>
    <lineage>
        <taxon>Bacteria</taxon>
        <taxon>Pseudomonadati</taxon>
        <taxon>Bacteroidota</taxon>
        <taxon>Sphingobacteriia</taxon>
        <taxon>Sphingobacteriales</taxon>
        <taxon>Sphingobacteriaceae</taxon>
        <taxon>Olivibacter</taxon>
    </lineage>
</organism>
<gene>
    <name evidence="1" type="ORF">GCM10023231_19580</name>
</gene>
<evidence type="ECO:0000313" key="2">
    <source>
        <dbReference type="Proteomes" id="UP001501411"/>
    </source>
</evidence>
<dbReference type="RefSeq" id="WP_345231588.1">
    <property type="nucleotide sequence ID" value="NZ_BAABIQ010000031.1"/>
</dbReference>
<protein>
    <submittedName>
        <fullName evidence="1">Uncharacterized protein</fullName>
    </submittedName>
</protein>
<keyword evidence="2" id="KW-1185">Reference proteome</keyword>